<evidence type="ECO:0000259" key="1">
    <source>
        <dbReference type="Pfam" id="PF17919"/>
    </source>
</evidence>
<dbReference type="SUPFAM" id="SSF56672">
    <property type="entry name" value="DNA/RNA polymerases"/>
    <property type="match status" value="1"/>
</dbReference>
<accession>R9A903</accession>
<dbReference type="Pfam" id="PF17919">
    <property type="entry name" value="RT_RNaseH_2"/>
    <property type="match status" value="1"/>
</dbReference>
<protein>
    <recommendedName>
        <fullName evidence="1">Reverse transcriptase/retrotransposon-derived protein RNase H-like domain-containing protein</fullName>
    </recommendedName>
</protein>
<organism evidence="2 3">
    <name type="scientific">Wallemia ichthyophaga (strain EXF-994 / CBS 113033)</name>
    <dbReference type="NCBI Taxonomy" id="1299270"/>
    <lineage>
        <taxon>Eukaryota</taxon>
        <taxon>Fungi</taxon>
        <taxon>Dikarya</taxon>
        <taxon>Basidiomycota</taxon>
        <taxon>Wallemiomycotina</taxon>
        <taxon>Wallemiomycetes</taxon>
        <taxon>Wallemiales</taxon>
        <taxon>Wallemiaceae</taxon>
        <taxon>Wallemia</taxon>
    </lineage>
</organism>
<dbReference type="EMBL" id="KE007281">
    <property type="protein sequence ID" value="EOQ98641.1"/>
    <property type="molecule type" value="Genomic_DNA"/>
</dbReference>
<dbReference type="InterPro" id="IPR043502">
    <property type="entry name" value="DNA/RNA_pol_sf"/>
</dbReference>
<dbReference type="HOGENOM" id="CLU_2795880_0_0_1"/>
<dbReference type="RefSeq" id="XP_009270518.1">
    <property type="nucleotide sequence ID" value="XM_009272243.1"/>
</dbReference>
<dbReference type="Proteomes" id="UP000014064">
    <property type="component" value="Unassembled WGS sequence"/>
</dbReference>
<evidence type="ECO:0000313" key="3">
    <source>
        <dbReference type="Proteomes" id="UP000014064"/>
    </source>
</evidence>
<dbReference type="Gene3D" id="3.30.70.270">
    <property type="match status" value="1"/>
</dbReference>
<name>R9A903_WALI9</name>
<evidence type="ECO:0000313" key="2">
    <source>
        <dbReference type="EMBL" id="EOQ98641.1"/>
    </source>
</evidence>
<dbReference type="OrthoDB" id="2446696at2759"/>
<dbReference type="GeneID" id="20377048"/>
<feature type="domain" description="Reverse transcriptase/retrotransposon-derived protein RNase H-like" evidence="1">
    <location>
        <begin position="13"/>
        <end position="66"/>
    </location>
</feature>
<sequence length="68" mass="7524">MSSKVPKNNKLVWGEKQQRNFDTLKRKLASAPVLKIPTRIGKFKVTTDALGSAVGAVLEQKENGEKDQ</sequence>
<keyword evidence="3" id="KW-1185">Reference proteome</keyword>
<dbReference type="KEGG" id="wic:J056_004096"/>
<gene>
    <name evidence="2" type="ORF">J056_004096</name>
</gene>
<proteinExistence type="predicted"/>
<dbReference type="AlphaFoldDB" id="R9A903"/>
<dbReference type="InterPro" id="IPR043128">
    <property type="entry name" value="Rev_trsase/Diguanyl_cyclase"/>
</dbReference>
<reference evidence="3" key="1">
    <citation type="journal article" date="2013" name="BMC Genomics">
        <title>Genome and transcriptome sequencing of the halophilic fungus Wallemia ichthyophaga: haloadaptations present and absent.</title>
        <authorList>
            <person name="Zajc J."/>
            <person name="Liu Y."/>
            <person name="Dai W."/>
            <person name="Yang Z."/>
            <person name="Hu J."/>
            <person name="Gostincar C."/>
            <person name="Gunde-Cimerman N."/>
        </authorList>
    </citation>
    <scope>NUCLEOTIDE SEQUENCE [LARGE SCALE GENOMIC DNA]</scope>
    <source>
        <strain evidence="3">EXF-994 / CBS 113033</strain>
    </source>
</reference>
<dbReference type="InterPro" id="IPR041577">
    <property type="entry name" value="RT_RNaseH_2"/>
</dbReference>